<feature type="domain" description="CEMIP beta-helix" evidence="3">
    <location>
        <begin position="288"/>
        <end position="428"/>
    </location>
</feature>
<evidence type="ECO:0000313" key="5">
    <source>
        <dbReference type="Proteomes" id="UP000193642"/>
    </source>
</evidence>
<feature type="signal peptide" evidence="1">
    <location>
        <begin position="1"/>
        <end position="16"/>
    </location>
</feature>
<gene>
    <name evidence="4" type="ORF">BCR33DRAFT_721660</name>
</gene>
<dbReference type="AlphaFoldDB" id="A0A1Y2BQV5"/>
<evidence type="ECO:0000313" key="4">
    <source>
        <dbReference type="EMBL" id="ORY37007.1"/>
    </source>
</evidence>
<keyword evidence="5" id="KW-1185">Reference proteome</keyword>
<dbReference type="EMBL" id="MCGO01000052">
    <property type="protein sequence ID" value="ORY37007.1"/>
    <property type="molecule type" value="Genomic_DNA"/>
</dbReference>
<dbReference type="STRING" id="329046.A0A1Y2BQV5"/>
<dbReference type="OrthoDB" id="2094524at2759"/>
<dbReference type="InterPro" id="IPR055400">
    <property type="entry name" value="CEMIP_X"/>
</dbReference>
<evidence type="ECO:0000256" key="1">
    <source>
        <dbReference type="SAM" id="SignalP"/>
    </source>
</evidence>
<proteinExistence type="predicted"/>
<evidence type="ECO:0000259" key="2">
    <source>
        <dbReference type="Pfam" id="PF24605"/>
    </source>
</evidence>
<accession>A0A1Y2BQV5</accession>
<dbReference type="PANTHER" id="PTHR47687">
    <property type="entry name" value="G8 DOMAIN-CONTAINING PROTEIN DDB_G0288475-RELATED"/>
    <property type="match status" value="1"/>
</dbReference>
<dbReference type="Pfam" id="PF24606">
    <property type="entry name" value="CEMIP_beta-hel"/>
    <property type="match status" value="1"/>
</dbReference>
<keyword evidence="1" id="KW-0732">Signal</keyword>
<organism evidence="4 5">
    <name type="scientific">Rhizoclosmatium globosum</name>
    <dbReference type="NCBI Taxonomy" id="329046"/>
    <lineage>
        <taxon>Eukaryota</taxon>
        <taxon>Fungi</taxon>
        <taxon>Fungi incertae sedis</taxon>
        <taxon>Chytridiomycota</taxon>
        <taxon>Chytridiomycota incertae sedis</taxon>
        <taxon>Chytridiomycetes</taxon>
        <taxon>Chytridiales</taxon>
        <taxon>Chytriomycetaceae</taxon>
        <taxon>Rhizoclosmatium</taxon>
    </lineage>
</organism>
<name>A0A1Y2BQV5_9FUNG</name>
<evidence type="ECO:0000259" key="3">
    <source>
        <dbReference type="Pfam" id="PF24606"/>
    </source>
</evidence>
<dbReference type="Proteomes" id="UP000193642">
    <property type="component" value="Unassembled WGS sequence"/>
</dbReference>
<protein>
    <recommendedName>
        <fullName evidence="6">G8 domain-containing protein</fullName>
    </recommendedName>
</protein>
<evidence type="ECO:0008006" key="6">
    <source>
        <dbReference type="Google" id="ProtNLM"/>
    </source>
</evidence>
<comment type="caution">
    <text evidence="4">The sequence shown here is derived from an EMBL/GenBank/DDBJ whole genome shotgun (WGS) entry which is preliminary data.</text>
</comment>
<dbReference type="PANTHER" id="PTHR47687:SF4">
    <property type="entry name" value="G8 DOMAIN-CONTAINING PROTEIN DDB_G0286311-RELATED"/>
    <property type="match status" value="1"/>
</dbReference>
<dbReference type="InterPro" id="IPR055401">
    <property type="entry name" value="CEMIP_beta-hel_dom"/>
</dbReference>
<reference evidence="4 5" key="1">
    <citation type="submission" date="2016-07" db="EMBL/GenBank/DDBJ databases">
        <title>Pervasive Adenine N6-methylation of Active Genes in Fungi.</title>
        <authorList>
            <consortium name="DOE Joint Genome Institute"/>
            <person name="Mondo S.J."/>
            <person name="Dannebaum R.O."/>
            <person name="Kuo R.C."/>
            <person name="Labutti K."/>
            <person name="Haridas S."/>
            <person name="Kuo A."/>
            <person name="Salamov A."/>
            <person name="Ahrendt S.R."/>
            <person name="Lipzen A."/>
            <person name="Sullivan W."/>
            <person name="Andreopoulos W.B."/>
            <person name="Clum A."/>
            <person name="Lindquist E."/>
            <person name="Daum C."/>
            <person name="Ramamoorthy G.K."/>
            <person name="Gryganskyi A."/>
            <person name="Culley D."/>
            <person name="Magnuson J.K."/>
            <person name="James T.Y."/>
            <person name="O'Malley M.A."/>
            <person name="Stajich J.E."/>
            <person name="Spatafora J.W."/>
            <person name="Visel A."/>
            <person name="Grigoriev I.V."/>
        </authorList>
    </citation>
    <scope>NUCLEOTIDE SEQUENCE [LARGE SCALE GENOMIC DNA]</scope>
    <source>
        <strain evidence="4 5">JEL800</strain>
    </source>
</reference>
<dbReference type="InterPro" id="IPR052334">
    <property type="entry name" value="G8_domain-comF-like"/>
</dbReference>
<feature type="chain" id="PRO_5013231598" description="G8 domain-containing protein" evidence="1">
    <location>
        <begin position="17"/>
        <end position="826"/>
    </location>
</feature>
<sequence>MYYVFVISIAATSAFSAPSSSQSGDSVSGYHQSSIAPLFKTTQAIQKSIPNILETQPKIMVRSCDVSSPDTSNRSDECPHRLLNLKRWESNDTWPNGVVPLADVDGGGIWMVLHGKKPVGVSLNNVPEPSLKGKIVRGPDRCHNGGTLDVHGMVYAPAWTRLAATSRKGDKQILIQDIVNWEVGQTIIITTTATKDSRDFNQNDIAVIEDIKAAQNIGATTSLVTIKEPLLYDHYGGSEYQAEVGLLSRRIVVKGDSKYSNRTTAPAVCVGDDVSDVSTWPCGAPHGYGGHIIIVGTAIGRVSGVELIRMGQTNVMGRYPFHIHQAAENGINSYLSPAPSIKASSVAVKQRRYDITGNCFYIEDGIEEDNVFAFNLASHIHFLGDQDPVNLIAPTDITAAGFYITNPHNSFIGNAASGGWTGFSFPGLPAPMHRVWWSNGAGIYVVTAGSADTCWSPLQNFGCPIPSRAWMRFSNTKVFLSNKGIMHWGQRSEVVKYEGHDLGVSASVFGQVWIDQMLWCSSANSKADDCAERDMRFWTDMLGFQWYDQGQNHILSNITFRGCNNDWQDAYDSSTMAVWQFLTHSDQFVPGVMQTTRDIVYQNCKPDDFFMFGHYERYTVSGRLQSWVDYDGTATLSQGRTLMGSSWADLWLCTNDNYFEASFYLTSDASQLPLIGNSICSNGDLSIDCPNGYAFTANTIITGPAVANGVGWFVQYDRGAPISLVISKTQFPDPSNYITLVTPYPPGTTFTITAKAADYCYTINGYRQTWSLTDFQNEANGLGDVYYFDNVNGLLYLNICDAYCYSIDGVYCPLSYDHIVTPNKWY</sequence>
<feature type="domain" description="CEMIP" evidence="2">
    <location>
        <begin position="704"/>
        <end position="803"/>
    </location>
</feature>
<dbReference type="Pfam" id="PF24605">
    <property type="entry name" value="CEMIP_X"/>
    <property type="match status" value="1"/>
</dbReference>